<dbReference type="PANTHER" id="PTHR47989:SF15">
    <property type="entry name" value="SERINE_THREONINE-PROTEIN KINASE PBL7 ISOFORM X1-RELATED"/>
    <property type="match status" value="1"/>
</dbReference>
<dbReference type="PROSITE" id="PS50011">
    <property type="entry name" value="PROTEIN_KINASE_DOM"/>
    <property type="match status" value="1"/>
</dbReference>
<evidence type="ECO:0000256" key="4">
    <source>
        <dbReference type="ARBA" id="ARBA00022777"/>
    </source>
</evidence>
<keyword evidence="8" id="KW-0812">Transmembrane</keyword>
<dbReference type="InterPro" id="IPR000719">
    <property type="entry name" value="Prot_kinase_dom"/>
</dbReference>
<dbReference type="InterPro" id="IPR011009">
    <property type="entry name" value="Kinase-like_dom_sf"/>
</dbReference>
<gene>
    <name evidence="10" type="ORF">RchiOBHm_Chr2g0130301</name>
</gene>
<feature type="binding site" evidence="6">
    <location>
        <position position="120"/>
    </location>
    <ligand>
        <name>ATP</name>
        <dbReference type="ChEBI" id="CHEBI:30616"/>
    </ligand>
</feature>
<comment type="caution">
    <text evidence="10">The sequence shown here is derived from an EMBL/GenBank/DDBJ whole genome shotgun (WGS) entry which is preliminary data.</text>
</comment>
<dbReference type="GO" id="GO:0005524">
    <property type="term" value="F:ATP binding"/>
    <property type="evidence" value="ECO:0007669"/>
    <property type="project" value="UniProtKB-UniRule"/>
</dbReference>
<keyword evidence="5 6" id="KW-0067">ATP-binding</keyword>
<evidence type="ECO:0000256" key="6">
    <source>
        <dbReference type="PROSITE-ProRule" id="PRU10141"/>
    </source>
</evidence>
<dbReference type="OMA" id="HEHISPP"/>
<evidence type="ECO:0000256" key="3">
    <source>
        <dbReference type="ARBA" id="ARBA00022741"/>
    </source>
</evidence>
<protein>
    <recommendedName>
        <fullName evidence="9">Protein kinase domain-containing protein</fullName>
    </recommendedName>
</protein>
<dbReference type="GO" id="GO:0004674">
    <property type="term" value="F:protein serine/threonine kinase activity"/>
    <property type="evidence" value="ECO:0007669"/>
    <property type="project" value="UniProtKB-KW"/>
</dbReference>
<dbReference type="AlphaFoldDB" id="A0A2P6RUS4"/>
<evidence type="ECO:0000256" key="1">
    <source>
        <dbReference type="ARBA" id="ARBA00022527"/>
    </source>
</evidence>
<dbReference type="Gene3D" id="1.10.510.10">
    <property type="entry name" value="Transferase(Phosphotransferase) domain 1"/>
    <property type="match status" value="1"/>
</dbReference>
<keyword evidence="8" id="KW-0472">Membrane</keyword>
<evidence type="ECO:0000256" key="2">
    <source>
        <dbReference type="ARBA" id="ARBA00022679"/>
    </source>
</evidence>
<dbReference type="InterPro" id="IPR017441">
    <property type="entry name" value="Protein_kinase_ATP_BS"/>
</dbReference>
<dbReference type="STRING" id="74649.A0A2P6RUS4"/>
<dbReference type="SUPFAM" id="SSF56112">
    <property type="entry name" value="Protein kinase-like (PK-like)"/>
    <property type="match status" value="1"/>
</dbReference>
<dbReference type="CDD" id="cd14066">
    <property type="entry name" value="STKc_IRAK"/>
    <property type="match status" value="1"/>
</dbReference>
<organism evidence="10 11">
    <name type="scientific">Rosa chinensis</name>
    <name type="common">China rose</name>
    <dbReference type="NCBI Taxonomy" id="74649"/>
    <lineage>
        <taxon>Eukaryota</taxon>
        <taxon>Viridiplantae</taxon>
        <taxon>Streptophyta</taxon>
        <taxon>Embryophyta</taxon>
        <taxon>Tracheophyta</taxon>
        <taxon>Spermatophyta</taxon>
        <taxon>Magnoliopsida</taxon>
        <taxon>eudicotyledons</taxon>
        <taxon>Gunneridae</taxon>
        <taxon>Pentapetalae</taxon>
        <taxon>rosids</taxon>
        <taxon>fabids</taxon>
        <taxon>Rosales</taxon>
        <taxon>Rosaceae</taxon>
        <taxon>Rosoideae</taxon>
        <taxon>Rosoideae incertae sedis</taxon>
        <taxon>Rosa</taxon>
    </lineage>
</organism>
<evidence type="ECO:0000256" key="8">
    <source>
        <dbReference type="SAM" id="Phobius"/>
    </source>
</evidence>
<dbReference type="Gene3D" id="3.30.200.20">
    <property type="entry name" value="Phosphorylase Kinase, domain 1"/>
    <property type="match status" value="1"/>
</dbReference>
<name>A0A2P6RUS4_ROSCH</name>
<dbReference type="InterPro" id="IPR001245">
    <property type="entry name" value="Ser-Thr/Tyr_kinase_cat_dom"/>
</dbReference>
<evidence type="ECO:0000313" key="11">
    <source>
        <dbReference type="Proteomes" id="UP000238479"/>
    </source>
</evidence>
<feature type="transmembrane region" description="Helical" evidence="8">
    <location>
        <begin position="12"/>
        <end position="36"/>
    </location>
</feature>
<keyword evidence="11" id="KW-1185">Reference proteome</keyword>
<dbReference type="Proteomes" id="UP000238479">
    <property type="component" value="Chromosome 2"/>
</dbReference>
<keyword evidence="2 10" id="KW-0808">Transferase</keyword>
<evidence type="ECO:0000256" key="7">
    <source>
        <dbReference type="RuleBase" id="RU000304"/>
    </source>
</evidence>
<dbReference type="Gramene" id="PRQ50178">
    <property type="protein sequence ID" value="PRQ50178"/>
    <property type="gene ID" value="RchiOBHm_Chr2g0130301"/>
</dbReference>
<feature type="domain" description="Protein kinase" evidence="9">
    <location>
        <begin position="92"/>
        <end position="373"/>
    </location>
</feature>
<dbReference type="FunFam" id="3.30.200.20:FF:000376">
    <property type="entry name" value="Serine/threonine-protein kinase PBS1"/>
    <property type="match status" value="1"/>
</dbReference>
<dbReference type="EMBL" id="PDCK01000040">
    <property type="protein sequence ID" value="PRQ50178.1"/>
    <property type="molecule type" value="Genomic_DNA"/>
</dbReference>
<dbReference type="FunFam" id="1.10.510.10:FF:000051">
    <property type="entry name" value="Receptor-like serine/threonine-protein kinase ALE2"/>
    <property type="match status" value="1"/>
</dbReference>
<keyword evidence="1 7" id="KW-0723">Serine/threonine-protein kinase</keyword>
<evidence type="ECO:0000313" key="10">
    <source>
        <dbReference type="EMBL" id="PRQ50178.1"/>
    </source>
</evidence>
<sequence>MEAEDEYRRKARVALVVIVVLASLAVASLLVAFSYYCYIRNKVAKHLNNNKSNNNNGADLEGKGGFPNPKTAATDGVQVFTFKQLHSATGGFSKSNVVGKGGFGLVYRGVLHNGRKVAIKFMDQAGKQGEEEFEMEVELLSRLRSPYLLSLLGYCSDNSRKLLVYEFMANGGLQEHLYPVSGGPNALSTNLDWETRLRIALEAAKGLEYLHEQVSPPVIHRDFKSSNILLDKTFHAKVSDFGLAKLGSDKAGGYVSTRVLGTQGYVAPEYALTGHLTTKSDVYSYGVVLLELLTGRVPVDMKRPPGEGVLVSWALPHLTDREQVVQIMDPALEGQYSMKEVIQVAAIAAMCVQPEADYRPLMADVVQSLVPLVKIHRSTSKVGRCSSLHATKSPAQNSG</sequence>
<proteinExistence type="inferred from homology"/>
<dbReference type="PROSITE" id="PS00107">
    <property type="entry name" value="PROTEIN_KINASE_ATP"/>
    <property type="match status" value="1"/>
</dbReference>
<dbReference type="InterPro" id="IPR008271">
    <property type="entry name" value="Ser/Thr_kinase_AS"/>
</dbReference>
<dbReference type="PROSITE" id="PS00108">
    <property type="entry name" value="PROTEIN_KINASE_ST"/>
    <property type="match status" value="1"/>
</dbReference>
<keyword evidence="4" id="KW-0418">Kinase</keyword>
<keyword evidence="3 6" id="KW-0547">Nucleotide-binding</keyword>
<evidence type="ECO:0000256" key="5">
    <source>
        <dbReference type="ARBA" id="ARBA00022840"/>
    </source>
</evidence>
<dbReference type="PANTHER" id="PTHR47989">
    <property type="entry name" value="OS01G0750732 PROTEIN"/>
    <property type="match status" value="1"/>
</dbReference>
<comment type="similarity">
    <text evidence="7">Belongs to the protein kinase superfamily.</text>
</comment>
<accession>A0A2P6RUS4</accession>
<dbReference type="OrthoDB" id="4062651at2759"/>
<reference evidence="10 11" key="1">
    <citation type="journal article" date="2018" name="Nat. Genet.">
        <title>The Rosa genome provides new insights in the design of modern roses.</title>
        <authorList>
            <person name="Bendahmane M."/>
        </authorList>
    </citation>
    <scope>NUCLEOTIDE SEQUENCE [LARGE SCALE GENOMIC DNA]</scope>
    <source>
        <strain evidence="11">cv. Old Blush</strain>
    </source>
</reference>
<keyword evidence="8" id="KW-1133">Transmembrane helix</keyword>
<dbReference type="Pfam" id="PF07714">
    <property type="entry name" value="PK_Tyr_Ser-Thr"/>
    <property type="match status" value="1"/>
</dbReference>
<evidence type="ECO:0000259" key="9">
    <source>
        <dbReference type="PROSITE" id="PS50011"/>
    </source>
</evidence>